<keyword evidence="2" id="KW-0732">Signal</keyword>
<dbReference type="AlphaFoldDB" id="A0A7V7PS17"/>
<dbReference type="Pfam" id="PF09832">
    <property type="entry name" value="DUF2059"/>
    <property type="match status" value="1"/>
</dbReference>
<feature type="region of interest" description="Disordered" evidence="1">
    <location>
        <begin position="165"/>
        <end position="193"/>
    </location>
</feature>
<gene>
    <name evidence="4" type="ORF">F6X38_03260</name>
</gene>
<organism evidence="4 5">
    <name type="scientific">Plantimonas leprariae</name>
    <dbReference type="NCBI Taxonomy" id="2615207"/>
    <lineage>
        <taxon>Bacteria</taxon>
        <taxon>Pseudomonadati</taxon>
        <taxon>Pseudomonadota</taxon>
        <taxon>Alphaproteobacteria</taxon>
        <taxon>Hyphomicrobiales</taxon>
        <taxon>Aurantimonadaceae</taxon>
        <taxon>Plantimonas</taxon>
    </lineage>
</organism>
<dbReference type="RefSeq" id="WP_150968113.1">
    <property type="nucleotide sequence ID" value="NZ_VZDO01000002.1"/>
</dbReference>
<dbReference type="Proteomes" id="UP000432089">
    <property type="component" value="Unassembled WGS sequence"/>
</dbReference>
<comment type="caution">
    <text evidence="4">The sequence shown here is derived from an EMBL/GenBank/DDBJ whole genome shotgun (WGS) entry which is preliminary data.</text>
</comment>
<proteinExistence type="predicted"/>
<evidence type="ECO:0000313" key="5">
    <source>
        <dbReference type="Proteomes" id="UP000432089"/>
    </source>
</evidence>
<feature type="domain" description="DUF2059" evidence="3">
    <location>
        <begin position="95"/>
        <end position="152"/>
    </location>
</feature>
<accession>A0A7V7PS17</accession>
<feature type="signal peptide" evidence="2">
    <location>
        <begin position="1"/>
        <end position="28"/>
    </location>
</feature>
<sequence length="193" mass="20071">MVPFETIRRGVLSAAVIAVAAACTPAVAQEVAPSHLAAARAAVDAIDSTEQFDNILMNAATQIKSDLIGSNPDIQPQISDMVDEKALALAPRRADLETEVSRIYAKLFTEAELQSIADFYNSDAGKKLLKQGPVASREMLAAADVWSNGIMRDLRRSSAEGMTQLLSQNGGGAGAPALPTTGAVDGGATSSSQ</sequence>
<name>A0A7V7PS17_9HYPH</name>
<evidence type="ECO:0000256" key="1">
    <source>
        <dbReference type="SAM" id="MobiDB-lite"/>
    </source>
</evidence>
<reference evidence="4 5" key="1">
    <citation type="submission" date="2019-09" db="EMBL/GenBank/DDBJ databases">
        <title>YIM 132180 draft genome.</title>
        <authorList>
            <person name="Zhang K."/>
        </authorList>
    </citation>
    <scope>NUCLEOTIDE SEQUENCE [LARGE SCALE GENOMIC DNA]</scope>
    <source>
        <strain evidence="4 5">YIM 132180</strain>
    </source>
</reference>
<dbReference type="EMBL" id="VZDO01000002">
    <property type="protein sequence ID" value="KAB0681853.1"/>
    <property type="molecule type" value="Genomic_DNA"/>
</dbReference>
<keyword evidence="5" id="KW-1185">Reference proteome</keyword>
<feature type="chain" id="PRO_5031144130" evidence="2">
    <location>
        <begin position="29"/>
        <end position="193"/>
    </location>
</feature>
<dbReference type="InterPro" id="IPR018637">
    <property type="entry name" value="DUF2059"/>
</dbReference>
<evidence type="ECO:0000259" key="3">
    <source>
        <dbReference type="Pfam" id="PF09832"/>
    </source>
</evidence>
<evidence type="ECO:0000313" key="4">
    <source>
        <dbReference type="EMBL" id="KAB0681853.1"/>
    </source>
</evidence>
<protein>
    <submittedName>
        <fullName evidence="4">DUF2059 domain-containing protein</fullName>
    </submittedName>
</protein>
<evidence type="ECO:0000256" key="2">
    <source>
        <dbReference type="SAM" id="SignalP"/>
    </source>
</evidence>